<name>A0ABW6PWW1_9NOCA</name>
<evidence type="ECO:0000313" key="2">
    <source>
        <dbReference type="Proteomes" id="UP001601444"/>
    </source>
</evidence>
<dbReference type="EMBL" id="JBIAMX010000029">
    <property type="protein sequence ID" value="MFF0546924.1"/>
    <property type="molecule type" value="Genomic_DNA"/>
</dbReference>
<dbReference type="RefSeq" id="WP_387703108.1">
    <property type="nucleotide sequence ID" value="NZ_JBIAMX010000029.1"/>
</dbReference>
<evidence type="ECO:0000313" key="1">
    <source>
        <dbReference type="EMBL" id="MFF0546924.1"/>
    </source>
</evidence>
<proteinExistence type="predicted"/>
<gene>
    <name evidence="1" type="ORF">ACFYTF_29215</name>
</gene>
<keyword evidence="2" id="KW-1185">Reference proteome</keyword>
<reference evidence="1 2" key="1">
    <citation type="submission" date="2024-10" db="EMBL/GenBank/DDBJ databases">
        <title>The Natural Products Discovery Center: Release of the First 8490 Sequenced Strains for Exploring Actinobacteria Biosynthetic Diversity.</title>
        <authorList>
            <person name="Kalkreuter E."/>
            <person name="Kautsar S.A."/>
            <person name="Yang D."/>
            <person name="Bader C.D."/>
            <person name="Teijaro C.N."/>
            <person name="Fluegel L."/>
            <person name="Davis C.M."/>
            <person name="Simpson J.R."/>
            <person name="Lauterbach L."/>
            <person name="Steele A.D."/>
            <person name="Gui C."/>
            <person name="Meng S."/>
            <person name="Li G."/>
            <person name="Viehrig K."/>
            <person name="Ye F."/>
            <person name="Su P."/>
            <person name="Kiefer A.F."/>
            <person name="Nichols A."/>
            <person name="Cepeda A.J."/>
            <person name="Yan W."/>
            <person name="Fan B."/>
            <person name="Jiang Y."/>
            <person name="Adhikari A."/>
            <person name="Zheng C.-J."/>
            <person name="Schuster L."/>
            <person name="Cowan T.M."/>
            <person name="Smanski M.J."/>
            <person name="Chevrette M.G."/>
            <person name="De Carvalho L.P.S."/>
            <person name="Shen B."/>
        </authorList>
    </citation>
    <scope>NUCLEOTIDE SEQUENCE [LARGE SCALE GENOMIC DNA]</scope>
    <source>
        <strain evidence="1 2">NPDC004045</strain>
    </source>
</reference>
<organism evidence="1 2">
    <name type="scientific">Nocardia thailandica</name>
    <dbReference type="NCBI Taxonomy" id="257275"/>
    <lineage>
        <taxon>Bacteria</taxon>
        <taxon>Bacillati</taxon>
        <taxon>Actinomycetota</taxon>
        <taxon>Actinomycetes</taxon>
        <taxon>Mycobacteriales</taxon>
        <taxon>Nocardiaceae</taxon>
        <taxon>Nocardia</taxon>
    </lineage>
</organism>
<sequence length="108" mass="11819">MADAINFEIAARMPWIYAEPGSIWEITGTYPGGGTFTQCLAMVCPLEMTDGHRVFMLIAPSIADGMPIPPDRISHATRLILVHADQPRTAYFAVDQDLIDRAEEGGRG</sequence>
<comment type="caution">
    <text evidence="1">The sequence shown here is derived from an EMBL/GenBank/DDBJ whole genome shotgun (WGS) entry which is preliminary data.</text>
</comment>
<protein>
    <submittedName>
        <fullName evidence="1">Uncharacterized protein</fullName>
    </submittedName>
</protein>
<dbReference type="Proteomes" id="UP001601444">
    <property type="component" value="Unassembled WGS sequence"/>
</dbReference>
<accession>A0ABW6PWW1</accession>